<protein>
    <submittedName>
        <fullName evidence="1">Uncharacterized protein</fullName>
    </submittedName>
</protein>
<gene>
    <name evidence="1" type="ORF">TNCT_731621</name>
</gene>
<accession>A0A8X6J7N1</accession>
<dbReference type="Proteomes" id="UP000887116">
    <property type="component" value="Unassembled WGS sequence"/>
</dbReference>
<reference evidence="1" key="1">
    <citation type="submission" date="2020-07" db="EMBL/GenBank/DDBJ databases">
        <title>Multicomponent nature underlies the extraordinary mechanical properties of spider dragline silk.</title>
        <authorList>
            <person name="Kono N."/>
            <person name="Nakamura H."/>
            <person name="Mori M."/>
            <person name="Yoshida Y."/>
            <person name="Ohtoshi R."/>
            <person name="Malay A.D."/>
            <person name="Moran D.A.P."/>
            <person name="Tomita M."/>
            <person name="Numata K."/>
            <person name="Arakawa K."/>
        </authorList>
    </citation>
    <scope>NUCLEOTIDE SEQUENCE</scope>
</reference>
<keyword evidence="2" id="KW-1185">Reference proteome</keyword>
<dbReference type="AlphaFoldDB" id="A0A8X6J7N1"/>
<proteinExistence type="predicted"/>
<sequence>MRLPGIWRCQSPLGGIIVEKISFQRFGRKCEQLECCLRNTNSHCVVLCSLLKSQQRIVQASLQAADVSTGCRYKKVISVEQGMDSWFRTQDVNKVVYH</sequence>
<name>A0A8X6J7N1_TRICU</name>
<evidence type="ECO:0000313" key="1">
    <source>
        <dbReference type="EMBL" id="GFR13808.1"/>
    </source>
</evidence>
<dbReference type="EMBL" id="BMAO01007123">
    <property type="protein sequence ID" value="GFR13808.1"/>
    <property type="molecule type" value="Genomic_DNA"/>
</dbReference>
<evidence type="ECO:0000313" key="2">
    <source>
        <dbReference type="Proteomes" id="UP000887116"/>
    </source>
</evidence>
<organism evidence="1 2">
    <name type="scientific">Trichonephila clavata</name>
    <name type="common">Joro spider</name>
    <name type="synonym">Nephila clavata</name>
    <dbReference type="NCBI Taxonomy" id="2740835"/>
    <lineage>
        <taxon>Eukaryota</taxon>
        <taxon>Metazoa</taxon>
        <taxon>Ecdysozoa</taxon>
        <taxon>Arthropoda</taxon>
        <taxon>Chelicerata</taxon>
        <taxon>Arachnida</taxon>
        <taxon>Araneae</taxon>
        <taxon>Araneomorphae</taxon>
        <taxon>Entelegynae</taxon>
        <taxon>Araneoidea</taxon>
        <taxon>Nephilidae</taxon>
        <taxon>Trichonephila</taxon>
    </lineage>
</organism>
<comment type="caution">
    <text evidence="1">The sequence shown here is derived from an EMBL/GenBank/DDBJ whole genome shotgun (WGS) entry which is preliminary data.</text>
</comment>